<evidence type="ECO:0000256" key="2">
    <source>
        <dbReference type="SAM" id="SignalP"/>
    </source>
</evidence>
<feature type="repeat" description="TPR" evidence="1">
    <location>
        <begin position="697"/>
        <end position="730"/>
    </location>
</feature>
<feature type="chain" id="PRO_5024356958" evidence="2">
    <location>
        <begin position="30"/>
        <end position="1122"/>
    </location>
</feature>
<dbReference type="InterPro" id="IPR019734">
    <property type="entry name" value="TPR_rpt"/>
</dbReference>
<dbReference type="InterPro" id="IPR052630">
    <property type="entry name" value="TTC17"/>
</dbReference>
<dbReference type="Gene3D" id="1.25.40.10">
    <property type="entry name" value="Tetratricopeptide repeat domain"/>
    <property type="match status" value="3"/>
</dbReference>
<dbReference type="InterPro" id="IPR011990">
    <property type="entry name" value="TPR-like_helical_dom_sf"/>
</dbReference>
<dbReference type="Pfam" id="PF13432">
    <property type="entry name" value="TPR_16"/>
    <property type="match status" value="1"/>
</dbReference>
<organism evidence="3 4">
    <name type="scientific">Trichuris muris</name>
    <name type="common">Mouse whipworm</name>
    <dbReference type="NCBI Taxonomy" id="70415"/>
    <lineage>
        <taxon>Eukaryota</taxon>
        <taxon>Metazoa</taxon>
        <taxon>Ecdysozoa</taxon>
        <taxon>Nematoda</taxon>
        <taxon>Enoplea</taxon>
        <taxon>Dorylaimia</taxon>
        <taxon>Trichinellida</taxon>
        <taxon>Trichuridae</taxon>
        <taxon>Trichuris</taxon>
    </lineage>
</organism>
<dbReference type="SUPFAM" id="SSF48452">
    <property type="entry name" value="TPR-like"/>
    <property type="match status" value="2"/>
</dbReference>
<sequence length="1122" mass="125840">MQRRRNGLWHLPCLYASVVLLSSCRQIQGNNHWIVTEEGLIEAVPGSPFAMAAPHDLLQFLNQETLKTKMSVFREELLERMRIINERRSADDPDIESKIIECDPDCDVIALFAQIPGTFPTSIVSLHEMGFTQNDIKSLVQLGQGGVRRTPRCDRYMSLPVSVAALDHLESVRIPSLIASLPELPIAEMTFSEWSSPADFGASIANKLKRSPQSWLMYTLASYYWRWVGNSSEAVQCLRRALHLIPREYIVLPLLSLLNVLGNGNRMSDAAKVADIALAFNDTLPSLAITASYVYASTSQYRKALAILQKVISTLPPNEALRGFAETYVRAIRCHEKLEAVLQEQHVNLKTLMEEVESYKTILEQGRALLYNLRHVTDLDTRLESQILYNYVTLGPNIPGLDCTTSLDSSSKPNLHCVVTSQAYFAFMEDADKKKPVCKETDNSALFVDEVEEEGEEDEQEELDNAVLSDVADEVTLRLLEPPGLHESEAVSEQSVEALSDNAFSNRWINCLSIPEFPPQTFISPGNKGVRTRDYWKMYSKLRTDEPTSLPKQQPLCNALVQKQQIGCEDDRVWRLLNSVDAGKIGLRETELREHLWHLLGPLTNAVEEFGHFVSTMTEYRLGPPWLMYNLAALYWRLFGRPVEAVSCLCLALQDKEGEIYKDIALNQAGVLAFNAGQVDEAIALTRAALEVDDSEPETHYLLGYLLAKTGNYTTSIDHLRNSLELEPRNRGDVSRLLKSVQMVNLKMSDWLHPEEDDAEEEEACSVNSDGLDGYLTLYGDTDVENDYQPALSLLDGTYVPNSSERQRWTELTKDRSVPFAWNAKLETSSDAQAETEGFLRSDSRYVGRPGDNPMPVVLPELRHSMYSRMPMIVDVKHAAVECASRLQHMDMATPVTIWLSTEAKGINISEHINFDSPPPLQLEEPVCPVDFALNLWTMDHLAGYSKRGMETELKPEAGLVEALVRLNPNRLESVETIGSRLAEAIKLSKGKEHSAWMPTLIASLYWRIHGNTSMAIDCLRHSIAYAPVGVKDIGLISLANIYERNGWLRSALIVGGVTLRLSPKLVIVHFALANIYAALGDVERALKFYSSTMSLQSNFEPAKDRALALFCARSGRNTWTN</sequence>
<evidence type="ECO:0000313" key="4">
    <source>
        <dbReference type="WBParaSite" id="TMUE_3000013069.1"/>
    </source>
</evidence>
<dbReference type="PANTHER" id="PTHR16091">
    <property type="entry name" value="TTC17 PROTEIN"/>
    <property type="match status" value="1"/>
</dbReference>
<dbReference type="GO" id="GO:0005737">
    <property type="term" value="C:cytoplasm"/>
    <property type="evidence" value="ECO:0007669"/>
    <property type="project" value="TreeGrafter"/>
</dbReference>
<keyword evidence="1" id="KW-0802">TPR repeat</keyword>
<protein>
    <submittedName>
        <fullName evidence="4">Tetratricopeptide repeat protein 17</fullName>
    </submittedName>
</protein>
<dbReference type="STRING" id="70415.A0A5S6R189"/>
<feature type="signal peptide" evidence="2">
    <location>
        <begin position="1"/>
        <end position="29"/>
    </location>
</feature>
<name>A0A5S6R189_TRIMR</name>
<dbReference type="Proteomes" id="UP000046395">
    <property type="component" value="Unassembled WGS sequence"/>
</dbReference>
<evidence type="ECO:0000313" key="3">
    <source>
        <dbReference type="Proteomes" id="UP000046395"/>
    </source>
</evidence>
<dbReference type="AlphaFoldDB" id="A0A5S6R189"/>
<evidence type="ECO:0000256" key="1">
    <source>
        <dbReference type="PROSITE-ProRule" id="PRU00339"/>
    </source>
</evidence>
<proteinExistence type="predicted"/>
<reference evidence="4" key="1">
    <citation type="submission" date="2019-12" db="UniProtKB">
        <authorList>
            <consortium name="WormBaseParasite"/>
        </authorList>
    </citation>
    <scope>IDENTIFICATION</scope>
</reference>
<feature type="repeat" description="TPR" evidence="1">
    <location>
        <begin position="1067"/>
        <end position="1100"/>
    </location>
</feature>
<dbReference type="PANTHER" id="PTHR16091:SF1">
    <property type="entry name" value="TETRATRICOPEPTIDE REPEAT PROTEIN 17"/>
    <property type="match status" value="1"/>
</dbReference>
<keyword evidence="3" id="KW-1185">Reference proteome</keyword>
<dbReference type="PROSITE" id="PS50005">
    <property type="entry name" value="TPR"/>
    <property type="match status" value="2"/>
</dbReference>
<accession>A0A5S6R189</accession>
<dbReference type="PROSITE" id="PS51257">
    <property type="entry name" value="PROKAR_LIPOPROTEIN"/>
    <property type="match status" value="1"/>
</dbReference>
<dbReference type="GO" id="GO:0015629">
    <property type="term" value="C:actin cytoskeleton"/>
    <property type="evidence" value="ECO:0007669"/>
    <property type="project" value="TreeGrafter"/>
</dbReference>
<keyword evidence="2" id="KW-0732">Signal</keyword>
<dbReference type="GO" id="GO:0030041">
    <property type="term" value="P:actin filament polymerization"/>
    <property type="evidence" value="ECO:0007669"/>
    <property type="project" value="TreeGrafter"/>
</dbReference>
<dbReference type="WBParaSite" id="TMUE_3000013069.1">
    <property type="protein sequence ID" value="TMUE_3000013069.1"/>
    <property type="gene ID" value="WBGene00292087"/>
</dbReference>
<dbReference type="SMART" id="SM00028">
    <property type="entry name" value="TPR"/>
    <property type="match status" value="4"/>
</dbReference>